<evidence type="ECO:0000313" key="4">
    <source>
        <dbReference type="EMBL" id="KIE13011.1"/>
    </source>
</evidence>
<feature type="signal peptide" evidence="2">
    <location>
        <begin position="1"/>
        <end position="34"/>
    </location>
</feature>
<evidence type="ECO:0008006" key="6">
    <source>
        <dbReference type="Google" id="ProtNLM"/>
    </source>
</evidence>
<feature type="chain" id="PRO_5036626518" description="Low temperature-induced protein" evidence="2">
    <location>
        <begin position="35"/>
        <end position="121"/>
    </location>
</feature>
<protein>
    <recommendedName>
        <fullName evidence="6">Low temperature-induced protein</fullName>
    </recommendedName>
</protein>
<evidence type="ECO:0000313" key="3">
    <source>
        <dbReference type="EMBL" id="KAF3888050.1"/>
    </source>
</evidence>
<reference evidence="4" key="1">
    <citation type="journal article" date="2015" name="Genome Announc.">
        <title>Draft Genome Sequence of Tolypothrix boutellei Strain VB521301.</title>
        <authorList>
            <person name="Chandrababunaidu M.M."/>
            <person name="Singh D."/>
            <person name="Sen D."/>
            <person name="Bhan S."/>
            <person name="Das S."/>
            <person name="Gupta A."/>
            <person name="Adhikary S.P."/>
            <person name="Tripathy S."/>
        </authorList>
    </citation>
    <scope>NUCLEOTIDE SEQUENCE</scope>
    <source>
        <strain evidence="4">VB521301</strain>
    </source>
</reference>
<name>A0A0C1NJP5_9CYAN</name>
<proteinExistence type="predicted"/>
<dbReference type="EMBL" id="JHEG02000019">
    <property type="protein sequence ID" value="KIE13011.1"/>
    <property type="molecule type" value="Genomic_DNA"/>
</dbReference>
<dbReference type="Proteomes" id="UP000029738">
    <property type="component" value="Unassembled WGS sequence"/>
</dbReference>
<dbReference type="AlphaFoldDB" id="A0A0C1NJP5"/>
<accession>A0A0C1NJP5</accession>
<keyword evidence="5" id="KW-1185">Reference proteome</keyword>
<dbReference type="EMBL" id="JHEG04000001">
    <property type="protein sequence ID" value="KAF3888050.1"/>
    <property type="molecule type" value="Genomic_DNA"/>
</dbReference>
<dbReference type="RefSeq" id="WP_038085392.1">
    <property type="nucleotide sequence ID" value="NZ_JHEG04000001.1"/>
</dbReference>
<dbReference type="OrthoDB" id="460499at2"/>
<comment type="caution">
    <text evidence="4">The sequence shown here is derived from an EMBL/GenBank/DDBJ whole genome shotgun (WGS) entry which is preliminary data.</text>
</comment>
<evidence type="ECO:0000256" key="1">
    <source>
        <dbReference type="SAM" id="MobiDB-lite"/>
    </source>
</evidence>
<evidence type="ECO:0000313" key="5">
    <source>
        <dbReference type="Proteomes" id="UP000029738"/>
    </source>
</evidence>
<gene>
    <name evidence="4" type="ORF">DA73_0206100</name>
    <name evidence="3" type="ORF">DA73_0400023085</name>
</gene>
<dbReference type="STRING" id="1479485.DA73_0206100"/>
<feature type="compositionally biased region" description="Polar residues" evidence="1">
    <location>
        <begin position="38"/>
        <end position="54"/>
    </location>
</feature>
<keyword evidence="2" id="KW-0732">Signal</keyword>
<sequence>MKKVGFDLSMLRPVRFVIAAIACTLLFFSNAFPAAATVGTNTSNPKEATTQLLETQKRTDEASAKPPLSAEDQIEATKGGGLNEIQGTADIEKQKRPENSSNATTVEDEVKNLLDKVTGKN</sequence>
<feature type="compositionally biased region" description="Basic and acidic residues" evidence="1">
    <location>
        <begin position="108"/>
        <end position="121"/>
    </location>
</feature>
<feature type="region of interest" description="Disordered" evidence="1">
    <location>
        <begin position="37"/>
        <end position="121"/>
    </location>
</feature>
<organism evidence="4">
    <name type="scientific">Tolypothrix bouteillei VB521301</name>
    <dbReference type="NCBI Taxonomy" id="1479485"/>
    <lineage>
        <taxon>Bacteria</taxon>
        <taxon>Bacillati</taxon>
        <taxon>Cyanobacteriota</taxon>
        <taxon>Cyanophyceae</taxon>
        <taxon>Nostocales</taxon>
        <taxon>Tolypothrichaceae</taxon>
        <taxon>Tolypothrix</taxon>
    </lineage>
</organism>
<evidence type="ECO:0000256" key="2">
    <source>
        <dbReference type="SAM" id="SignalP"/>
    </source>
</evidence>
<reference evidence="3" key="2">
    <citation type="submission" date="2019-11" db="EMBL/GenBank/DDBJ databases">
        <title>Improved Assembly of Tolypothrix boutellei genome.</title>
        <authorList>
            <person name="Sarangi A.N."/>
            <person name="Mukherjee M."/>
            <person name="Ghosh S."/>
            <person name="Singh D."/>
            <person name="Das A."/>
            <person name="Kant S."/>
            <person name="Prusty A."/>
            <person name="Tripathy S."/>
        </authorList>
    </citation>
    <scope>NUCLEOTIDE SEQUENCE</scope>
    <source>
        <strain evidence="3">VB521301</strain>
    </source>
</reference>